<protein>
    <recommendedName>
        <fullName evidence="5">unspecific monooxygenase</fullName>
        <ecNumber evidence="5">1.14.14.1</ecNumber>
    </recommendedName>
</protein>
<evidence type="ECO:0000256" key="12">
    <source>
        <dbReference type="ARBA" id="ARBA00023033"/>
    </source>
</evidence>
<keyword evidence="8" id="KW-0256">Endoplasmic reticulum</keyword>
<evidence type="ECO:0000256" key="15">
    <source>
        <dbReference type="PIRSR" id="PIRSR602401-1"/>
    </source>
</evidence>
<proteinExistence type="inferred from homology"/>
<keyword evidence="19" id="KW-1185">Reference proteome</keyword>
<dbReference type="PRINTS" id="PR00463">
    <property type="entry name" value="EP450I"/>
</dbReference>
<keyword evidence="10 16" id="KW-0560">Oxidoreductase</keyword>
<evidence type="ECO:0000256" key="6">
    <source>
        <dbReference type="ARBA" id="ARBA00022617"/>
    </source>
</evidence>
<feature type="binding site" description="axial binding residue" evidence="15">
    <location>
        <position position="474"/>
    </location>
    <ligand>
        <name>heme</name>
        <dbReference type="ChEBI" id="CHEBI:30413"/>
    </ligand>
    <ligandPart>
        <name>Fe</name>
        <dbReference type="ChEBI" id="CHEBI:18248"/>
    </ligandPart>
</feature>
<dbReference type="SUPFAM" id="SSF48264">
    <property type="entry name" value="Cytochrome P450"/>
    <property type="match status" value="1"/>
</dbReference>
<dbReference type="PANTHER" id="PTHR24292:SF54">
    <property type="entry name" value="CYP9F3-RELATED"/>
    <property type="match status" value="1"/>
</dbReference>
<dbReference type="FunFam" id="1.10.630.10:FF:000042">
    <property type="entry name" value="Cytochrome P450"/>
    <property type="match status" value="1"/>
</dbReference>
<keyword evidence="7 15" id="KW-0479">Metal-binding</keyword>
<dbReference type="PRINTS" id="PR00385">
    <property type="entry name" value="P450"/>
</dbReference>
<keyword evidence="13 17" id="KW-0472">Membrane</keyword>
<keyword evidence="12 16" id="KW-0503">Monooxygenase</keyword>
<comment type="subcellular location">
    <subcellularLocation>
        <location evidence="3">Endoplasmic reticulum membrane</location>
        <topology evidence="3">Peripheral membrane protein</topology>
    </subcellularLocation>
    <subcellularLocation>
        <location evidence="2">Microsome membrane</location>
        <topology evidence="2">Peripheral membrane protein</topology>
    </subcellularLocation>
</comment>
<dbReference type="AlphaFoldDB" id="A0A9N9QYA6"/>
<dbReference type="OrthoDB" id="2789670at2759"/>
<keyword evidence="17" id="KW-0812">Transmembrane</keyword>
<evidence type="ECO:0000313" key="19">
    <source>
        <dbReference type="Proteomes" id="UP001153714"/>
    </source>
</evidence>
<dbReference type="Pfam" id="PF00067">
    <property type="entry name" value="p450"/>
    <property type="match status" value="1"/>
</dbReference>
<dbReference type="GO" id="GO:0016712">
    <property type="term" value="F:oxidoreductase activity, acting on paired donors, with incorporation or reduction of molecular oxygen, reduced flavin or flavoprotein as one donor, and incorporation of one atom of oxygen"/>
    <property type="evidence" value="ECO:0007669"/>
    <property type="project" value="UniProtKB-EC"/>
</dbReference>
<dbReference type="EMBL" id="OU893346">
    <property type="protein sequence ID" value="CAG9785986.1"/>
    <property type="molecule type" value="Genomic_DNA"/>
</dbReference>
<dbReference type="PANTHER" id="PTHR24292">
    <property type="entry name" value="CYTOCHROME P450"/>
    <property type="match status" value="1"/>
</dbReference>
<evidence type="ECO:0000256" key="4">
    <source>
        <dbReference type="ARBA" id="ARBA00010617"/>
    </source>
</evidence>
<dbReference type="EC" id="1.14.14.1" evidence="5"/>
<dbReference type="InterPro" id="IPR050476">
    <property type="entry name" value="Insect_CytP450_Detox"/>
</dbReference>
<accession>A0A9N9QYA6</accession>
<evidence type="ECO:0000256" key="5">
    <source>
        <dbReference type="ARBA" id="ARBA00012109"/>
    </source>
</evidence>
<gene>
    <name evidence="18" type="ORF">DIATSA_LOCUS3979</name>
</gene>
<keyword evidence="9" id="KW-0492">Microsome</keyword>
<evidence type="ECO:0000256" key="8">
    <source>
        <dbReference type="ARBA" id="ARBA00022824"/>
    </source>
</evidence>
<keyword evidence="17" id="KW-1133">Transmembrane helix</keyword>
<dbReference type="Gene3D" id="1.10.630.10">
    <property type="entry name" value="Cytochrome P450"/>
    <property type="match status" value="1"/>
</dbReference>
<dbReference type="CDD" id="cd11056">
    <property type="entry name" value="CYP6-like"/>
    <property type="match status" value="1"/>
</dbReference>
<keyword evidence="6 15" id="KW-0349">Heme</keyword>
<comment type="cofactor">
    <cofactor evidence="1 15">
        <name>heme</name>
        <dbReference type="ChEBI" id="CHEBI:30413"/>
    </cofactor>
</comment>
<evidence type="ECO:0000256" key="3">
    <source>
        <dbReference type="ARBA" id="ARBA00004406"/>
    </source>
</evidence>
<evidence type="ECO:0000256" key="14">
    <source>
        <dbReference type="ARBA" id="ARBA00047827"/>
    </source>
</evidence>
<evidence type="ECO:0000256" key="17">
    <source>
        <dbReference type="SAM" id="Phobius"/>
    </source>
</evidence>
<organism evidence="18 19">
    <name type="scientific">Diatraea saccharalis</name>
    <name type="common">sugarcane borer</name>
    <dbReference type="NCBI Taxonomy" id="40085"/>
    <lineage>
        <taxon>Eukaryota</taxon>
        <taxon>Metazoa</taxon>
        <taxon>Ecdysozoa</taxon>
        <taxon>Arthropoda</taxon>
        <taxon>Hexapoda</taxon>
        <taxon>Insecta</taxon>
        <taxon>Pterygota</taxon>
        <taxon>Neoptera</taxon>
        <taxon>Endopterygota</taxon>
        <taxon>Lepidoptera</taxon>
        <taxon>Glossata</taxon>
        <taxon>Ditrysia</taxon>
        <taxon>Pyraloidea</taxon>
        <taxon>Crambidae</taxon>
        <taxon>Crambinae</taxon>
        <taxon>Diatraea</taxon>
    </lineage>
</organism>
<sequence length="529" mass="61060">MLLLIWIVVLTAALVLYFKRKYSVFTKYGVKNLTPVPLLGNGLSIMLGREHVVDNLNRIYQMYSEERFFGQYEFMNPVVVIRDIELIKQITIKDFEHFLDHKTMVDGTIDPLFGRNLFSMKGEEWKDMRSTLSPAFTSSKMKLMLPFIVEVGDRMIESLKRQIKKSDDKQLDIEAKDLTTRYANDVIATCAFGLKVDSIAEENNEFFRMGKILTNFGLIFFLKFFLFTYFPSLSKMLNVKMFSEETAVFFKSLFLNTIVDRKKNNIIRPDMIHLLMQAQKGNLVHEEKTKDIDAGFATVDESAIGTKTVNREWSDVDLIAQAVLFFLAGFETVSTAMTFAIYQMAVSPDIQERLVKEIKENEAQNGGKFDFISIQNMVYMDMVVSEVLRLWSPAVALDRICTKDYNLGKANDKAPKDYIIRKGDVVQIPNWAIHRDPKYFPNPMKFDPERFSDENKHSIVPFSYMPFGLGPRNCIGSRFALCEVKVMLYQLLLHFEIQPCERTCIPPEFVPGKFNLGLKGGNWVRLKIR</sequence>
<dbReference type="GO" id="GO:0005789">
    <property type="term" value="C:endoplasmic reticulum membrane"/>
    <property type="evidence" value="ECO:0007669"/>
    <property type="project" value="UniProtKB-SubCell"/>
</dbReference>
<keyword evidence="11 15" id="KW-0408">Iron</keyword>
<evidence type="ECO:0000256" key="11">
    <source>
        <dbReference type="ARBA" id="ARBA00023004"/>
    </source>
</evidence>
<evidence type="ECO:0000256" key="16">
    <source>
        <dbReference type="RuleBase" id="RU000461"/>
    </source>
</evidence>
<evidence type="ECO:0000256" key="10">
    <source>
        <dbReference type="ARBA" id="ARBA00023002"/>
    </source>
</evidence>
<evidence type="ECO:0000313" key="18">
    <source>
        <dbReference type="EMBL" id="CAG9785986.1"/>
    </source>
</evidence>
<dbReference type="InterPro" id="IPR017972">
    <property type="entry name" value="Cyt_P450_CS"/>
</dbReference>
<reference evidence="18" key="1">
    <citation type="submission" date="2021-12" db="EMBL/GenBank/DDBJ databases">
        <authorList>
            <person name="King R."/>
        </authorList>
    </citation>
    <scope>NUCLEOTIDE SEQUENCE</scope>
</reference>
<evidence type="ECO:0000256" key="1">
    <source>
        <dbReference type="ARBA" id="ARBA00001971"/>
    </source>
</evidence>
<comment type="similarity">
    <text evidence="4 16">Belongs to the cytochrome P450 family.</text>
</comment>
<dbReference type="InterPro" id="IPR001128">
    <property type="entry name" value="Cyt_P450"/>
</dbReference>
<dbReference type="PROSITE" id="PS00086">
    <property type="entry name" value="CYTOCHROME_P450"/>
    <property type="match status" value="1"/>
</dbReference>
<dbReference type="GO" id="GO:0020037">
    <property type="term" value="F:heme binding"/>
    <property type="evidence" value="ECO:0007669"/>
    <property type="project" value="InterPro"/>
</dbReference>
<dbReference type="InterPro" id="IPR036396">
    <property type="entry name" value="Cyt_P450_sf"/>
</dbReference>
<dbReference type="GO" id="GO:0005506">
    <property type="term" value="F:iron ion binding"/>
    <property type="evidence" value="ECO:0007669"/>
    <property type="project" value="InterPro"/>
</dbReference>
<evidence type="ECO:0000256" key="7">
    <source>
        <dbReference type="ARBA" id="ARBA00022723"/>
    </source>
</evidence>
<dbReference type="Proteomes" id="UP001153714">
    <property type="component" value="Chromosome 15"/>
</dbReference>
<reference evidence="18" key="2">
    <citation type="submission" date="2022-10" db="EMBL/GenBank/DDBJ databases">
        <authorList>
            <consortium name="ENA_rothamsted_submissions"/>
            <consortium name="culmorum"/>
            <person name="King R."/>
        </authorList>
    </citation>
    <scope>NUCLEOTIDE SEQUENCE</scope>
</reference>
<feature type="transmembrane region" description="Helical" evidence="17">
    <location>
        <begin position="212"/>
        <end position="231"/>
    </location>
</feature>
<name>A0A9N9QYA6_9NEOP</name>
<comment type="catalytic activity">
    <reaction evidence="14">
        <text>an organic molecule + reduced [NADPH--hemoprotein reductase] + O2 = an alcohol + oxidized [NADPH--hemoprotein reductase] + H2O + H(+)</text>
        <dbReference type="Rhea" id="RHEA:17149"/>
        <dbReference type="Rhea" id="RHEA-COMP:11964"/>
        <dbReference type="Rhea" id="RHEA-COMP:11965"/>
        <dbReference type="ChEBI" id="CHEBI:15377"/>
        <dbReference type="ChEBI" id="CHEBI:15378"/>
        <dbReference type="ChEBI" id="CHEBI:15379"/>
        <dbReference type="ChEBI" id="CHEBI:30879"/>
        <dbReference type="ChEBI" id="CHEBI:57618"/>
        <dbReference type="ChEBI" id="CHEBI:58210"/>
        <dbReference type="ChEBI" id="CHEBI:142491"/>
        <dbReference type="EC" id="1.14.14.1"/>
    </reaction>
</comment>
<evidence type="ECO:0000256" key="2">
    <source>
        <dbReference type="ARBA" id="ARBA00004174"/>
    </source>
</evidence>
<evidence type="ECO:0000256" key="9">
    <source>
        <dbReference type="ARBA" id="ARBA00022848"/>
    </source>
</evidence>
<evidence type="ECO:0000256" key="13">
    <source>
        <dbReference type="ARBA" id="ARBA00023136"/>
    </source>
</evidence>
<dbReference type="InterPro" id="IPR002401">
    <property type="entry name" value="Cyt_P450_E_grp-I"/>
</dbReference>